<dbReference type="EMBL" id="KE747826">
    <property type="protein sequence ID" value="RMZ71112.1"/>
    <property type="molecule type" value="Genomic_DNA"/>
</dbReference>
<evidence type="ECO:0000313" key="5">
    <source>
        <dbReference type="EMBL" id="RMZ71112.1"/>
    </source>
</evidence>
<dbReference type="InterPro" id="IPR036565">
    <property type="entry name" value="Mur-like_cat_sf"/>
</dbReference>
<organism evidence="5 6">
    <name type="scientific">Pyrenophora seminiperda CCB06</name>
    <dbReference type="NCBI Taxonomy" id="1302712"/>
    <lineage>
        <taxon>Eukaryota</taxon>
        <taxon>Fungi</taxon>
        <taxon>Dikarya</taxon>
        <taxon>Ascomycota</taxon>
        <taxon>Pezizomycotina</taxon>
        <taxon>Dothideomycetes</taxon>
        <taxon>Pleosporomycetidae</taxon>
        <taxon>Pleosporales</taxon>
        <taxon>Pleosporineae</taxon>
        <taxon>Pleosporaceae</taxon>
        <taxon>Pyrenophora</taxon>
    </lineage>
</organism>
<accession>A0A3M7M9H3</accession>
<dbReference type="GO" id="GO:0004326">
    <property type="term" value="F:tetrahydrofolylpolyglutamate synthase activity"/>
    <property type="evidence" value="ECO:0007669"/>
    <property type="project" value="InterPro"/>
</dbReference>
<keyword evidence="3" id="KW-0547">Nucleotide-binding</keyword>
<protein>
    <submittedName>
        <fullName evidence="5">Folylpolyglutamate synthase</fullName>
    </submittedName>
</protein>
<comment type="similarity">
    <text evidence="1">Belongs to the folylpolyglutamate synthase family.</text>
</comment>
<dbReference type="SUPFAM" id="SSF53623">
    <property type="entry name" value="MurD-like peptide ligases, catalytic domain"/>
    <property type="match status" value="1"/>
</dbReference>
<dbReference type="PANTHER" id="PTHR11136">
    <property type="entry name" value="FOLYLPOLYGLUTAMATE SYNTHASE-RELATED"/>
    <property type="match status" value="1"/>
</dbReference>
<evidence type="ECO:0000256" key="1">
    <source>
        <dbReference type="ARBA" id="ARBA00008276"/>
    </source>
</evidence>
<name>A0A3M7M9H3_9PLEO</name>
<dbReference type="PANTHER" id="PTHR11136:SF5">
    <property type="entry name" value="FOLYLPOLYGLUTAMATE SYNTHASE, MITOCHONDRIAL"/>
    <property type="match status" value="1"/>
</dbReference>
<dbReference type="NCBIfam" id="TIGR01499">
    <property type="entry name" value="folC"/>
    <property type="match status" value="1"/>
</dbReference>
<keyword evidence="2" id="KW-0436">Ligase</keyword>
<dbReference type="GO" id="GO:0005524">
    <property type="term" value="F:ATP binding"/>
    <property type="evidence" value="ECO:0007669"/>
    <property type="project" value="UniProtKB-KW"/>
</dbReference>
<dbReference type="InterPro" id="IPR018109">
    <property type="entry name" value="Folylpolyglutamate_synth_CS"/>
</dbReference>
<dbReference type="Proteomes" id="UP000265663">
    <property type="component" value="Unassembled WGS sequence"/>
</dbReference>
<evidence type="ECO:0000256" key="4">
    <source>
        <dbReference type="ARBA" id="ARBA00022840"/>
    </source>
</evidence>
<gene>
    <name evidence="5" type="ORF">GMOD_00005618</name>
</gene>
<dbReference type="OrthoDB" id="5212574at2759"/>
<proteinExistence type="inferred from homology"/>
<evidence type="ECO:0000256" key="2">
    <source>
        <dbReference type="ARBA" id="ARBA00022598"/>
    </source>
</evidence>
<dbReference type="AlphaFoldDB" id="A0A3M7M9H3"/>
<evidence type="ECO:0000313" key="6">
    <source>
        <dbReference type="Proteomes" id="UP000265663"/>
    </source>
</evidence>
<dbReference type="Gene3D" id="3.40.1190.10">
    <property type="entry name" value="Mur-like, catalytic domain"/>
    <property type="match status" value="1"/>
</dbReference>
<reference evidence="5 6" key="1">
    <citation type="journal article" date="2014" name="PLoS ONE">
        <title>De novo Genome Assembly of the Fungal Plant Pathogen Pyrenophora semeniperda.</title>
        <authorList>
            <person name="Soliai M.M."/>
            <person name="Meyer S.E."/>
            <person name="Udall J.A."/>
            <person name="Elzinga D.E."/>
            <person name="Hermansen R.A."/>
            <person name="Bodily P.M."/>
            <person name="Hart A.A."/>
            <person name="Coleman C.E."/>
        </authorList>
    </citation>
    <scope>NUCLEOTIDE SEQUENCE [LARGE SCALE GENOMIC DNA]</scope>
    <source>
        <strain evidence="5 6">CCB06</strain>
        <tissue evidence="5">Mycelium</tissue>
    </source>
</reference>
<dbReference type="GO" id="GO:0005829">
    <property type="term" value="C:cytosol"/>
    <property type="evidence" value="ECO:0007669"/>
    <property type="project" value="TreeGrafter"/>
</dbReference>
<sequence length="271" mass="30038">MLTAYKQKASKPLKVGCLTSPHVTNVRERIRLDANPISEQIFAFYFFKMWEKMKNHHTSDCKSGPSLPGYPGFLALLGIYVLVKEKVDISIVETGVGGENDSTNVIPNPTVTGITTIGLDHVNVLGNSLSSIAWHKAGIFKQGSPAYTTMQEDSVLTVLQDRAREKRISGNLSIVPENLVDCYAVTVEPNMAFQRRNASLAIALVDSCLKALYPHFMMTPELARSIERTELPGRSQIVKTAKLVWYISCAHNEISIEVASKWYAEAVKHSK</sequence>
<dbReference type="GO" id="GO:0005739">
    <property type="term" value="C:mitochondrion"/>
    <property type="evidence" value="ECO:0007669"/>
    <property type="project" value="TreeGrafter"/>
</dbReference>
<keyword evidence="4" id="KW-0067">ATP-binding</keyword>
<evidence type="ECO:0000256" key="3">
    <source>
        <dbReference type="ARBA" id="ARBA00022741"/>
    </source>
</evidence>
<dbReference type="InterPro" id="IPR001645">
    <property type="entry name" value="Folylpolyglutamate_synth"/>
</dbReference>
<keyword evidence="6" id="KW-1185">Reference proteome</keyword>
<dbReference type="PROSITE" id="PS01012">
    <property type="entry name" value="FOLYLPOLYGLU_SYNT_2"/>
    <property type="match status" value="1"/>
</dbReference>